<gene>
    <name evidence="2" type="ORF">HYH03_018795</name>
</gene>
<dbReference type="Proteomes" id="UP000612055">
    <property type="component" value="Unassembled WGS sequence"/>
</dbReference>
<protein>
    <recommendedName>
        <fullName evidence="4">Ricin B lectin domain-containing protein</fullName>
    </recommendedName>
</protein>
<keyword evidence="3" id="KW-1185">Reference proteome</keyword>
<dbReference type="EMBL" id="JAEHOE010000237">
    <property type="protein sequence ID" value="KAG2482282.1"/>
    <property type="molecule type" value="Genomic_DNA"/>
</dbReference>
<proteinExistence type="predicted"/>
<organism evidence="2 3">
    <name type="scientific">Edaphochlamys debaryana</name>
    <dbReference type="NCBI Taxonomy" id="47281"/>
    <lineage>
        <taxon>Eukaryota</taxon>
        <taxon>Viridiplantae</taxon>
        <taxon>Chlorophyta</taxon>
        <taxon>core chlorophytes</taxon>
        <taxon>Chlorophyceae</taxon>
        <taxon>CS clade</taxon>
        <taxon>Chlamydomonadales</taxon>
        <taxon>Chlamydomonadales incertae sedis</taxon>
        <taxon>Edaphochlamys</taxon>
    </lineage>
</organism>
<keyword evidence="1" id="KW-0812">Transmembrane</keyword>
<feature type="transmembrane region" description="Helical" evidence="1">
    <location>
        <begin position="12"/>
        <end position="35"/>
    </location>
</feature>
<keyword evidence="1" id="KW-1133">Transmembrane helix</keyword>
<evidence type="ECO:0000313" key="2">
    <source>
        <dbReference type="EMBL" id="KAG2482282.1"/>
    </source>
</evidence>
<reference evidence="2" key="1">
    <citation type="journal article" date="2020" name="bioRxiv">
        <title>Comparative genomics of Chlamydomonas.</title>
        <authorList>
            <person name="Craig R.J."/>
            <person name="Hasan A.R."/>
            <person name="Ness R.W."/>
            <person name="Keightley P.D."/>
        </authorList>
    </citation>
    <scope>NUCLEOTIDE SEQUENCE</scope>
    <source>
        <strain evidence="2">CCAP 11/70</strain>
    </source>
</reference>
<evidence type="ECO:0008006" key="4">
    <source>
        <dbReference type="Google" id="ProtNLM"/>
    </source>
</evidence>
<sequence>MDQARRVAHATVPYVFAAADVAGLSIIYAALASFFGSSKPVGRLTIQTHRTGDDVFEIRRVRKSSSCTEGATVVKKDGVVTLTHDPDDGEVFIVWRIHAATGERERLLHVFSVQGAGSNTLALQGQAAAQHAVLNGLRKEPPPAAADPNELIRAAVADKFGDRPGRPFTPFKPRCALVGGTRHSHLSDAGVGKQGEASVTRKLRGGEETLWRALFFEPLPEGISGTGPLVPACPAAFPFAVGCRRLVWRNAATGRVLAVGGRGEQELVMEAWEEGRRQQVWHLEAAGATGELYRLRSEASGRWFSCAPLPGAPKRVGSAEAQGEWETVRVVPWD</sequence>
<dbReference type="AlphaFoldDB" id="A0A835XD64"/>
<evidence type="ECO:0000313" key="3">
    <source>
        <dbReference type="Proteomes" id="UP000612055"/>
    </source>
</evidence>
<evidence type="ECO:0000256" key="1">
    <source>
        <dbReference type="SAM" id="Phobius"/>
    </source>
</evidence>
<name>A0A835XD64_9CHLO</name>
<comment type="caution">
    <text evidence="2">The sequence shown here is derived from an EMBL/GenBank/DDBJ whole genome shotgun (WGS) entry which is preliminary data.</text>
</comment>
<accession>A0A835XD64</accession>
<keyword evidence="1" id="KW-0472">Membrane</keyword>